<reference evidence="1 2" key="1">
    <citation type="submission" date="2019-02" db="EMBL/GenBank/DDBJ databases">
        <title>Deep-cultivation of Planctomycetes and their phenomic and genomic characterization uncovers novel biology.</title>
        <authorList>
            <person name="Wiegand S."/>
            <person name="Jogler M."/>
            <person name="Boedeker C."/>
            <person name="Pinto D."/>
            <person name="Vollmers J."/>
            <person name="Rivas-Marin E."/>
            <person name="Kohn T."/>
            <person name="Peeters S.H."/>
            <person name="Heuer A."/>
            <person name="Rast P."/>
            <person name="Oberbeckmann S."/>
            <person name="Bunk B."/>
            <person name="Jeske O."/>
            <person name="Meyerdierks A."/>
            <person name="Storesund J.E."/>
            <person name="Kallscheuer N."/>
            <person name="Luecker S."/>
            <person name="Lage O.M."/>
            <person name="Pohl T."/>
            <person name="Merkel B.J."/>
            <person name="Hornburger P."/>
            <person name="Mueller R.-W."/>
            <person name="Bruemmer F."/>
            <person name="Labrenz M."/>
            <person name="Spormann A.M."/>
            <person name="Op den Camp H."/>
            <person name="Overmann J."/>
            <person name="Amann R."/>
            <person name="Jetten M.S.M."/>
            <person name="Mascher T."/>
            <person name="Medema M.H."/>
            <person name="Devos D.P."/>
            <person name="Kaster A.-K."/>
            <person name="Ovreas L."/>
            <person name="Rohde M."/>
            <person name="Galperin M.Y."/>
            <person name="Jogler C."/>
        </authorList>
    </citation>
    <scope>NUCLEOTIDE SEQUENCE [LARGE SCALE GENOMIC DNA]</scope>
    <source>
        <strain evidence="1 2">HG66A1</strain>
    </source>
</reference>
<dbReference type="EMBL" id="CP036266">
    <property type="protein sequence ID" value="QDT20142.1"/>
    <property type="molecule type" value="Genomic_DNA"/>
</dbReference>
<sequence>MPFGQSDECTIYRVRAIIVDNDKLISFQGIVAIDQIQTDAVSYRNSPSHIDLIIACACCVPVNFNVQTGGYSRSSRSQVNGDGGIEQIFVVSISDAVTRNHQDASQGITAELQITNCHFIQPGEPCATERDVGNGNKVINLAGNPETGLIQNQRADGTE</sequence>
<accession>A0A517PLA0</accession>
<evidence type="ECO:0000313" key="1">
    <source>
        <dbReference type="EMBL" id="QDT20142.1"/>
    </source>
</evidence>
<dbReference type="AlphaFoldDB" id="A0A517PLA0"/>
<proteinExistence type="predicted"/>
<name>A0A517PLA0_9PLAN</name>
<protein>
    <submittedName>
        <fullName evidence="1">Uncharacterized protein</fullName>
    </submittedName>
</protein>
<organism evidence="1 2">
    <name type="scientific">Gimesia chilikensis</name>
    <dbReference type="NCBI Taxonomy" id="2605989"/>
    <lineage>
        <taxon>Bacteria</taxon>
        <taxon>Pseudomonadati</taxon>
        <taxon>Planctomycetota</taxon>
        <taxon>Planctomycetia</taxon>
        <taxon>Planctomycetales</taxon>
        <taxon>Planctomycetaceae</taxon>
        <taxon>Gimesia</taxon>
    </lineage>
</organism>
<evidence type="ECO:0000313" key="2">
    <source>
        <dbReference type="Proteomes" id="UP000320421"/>
    </source>
</evidence>
<gene>
    <name evidence="1" type="ORF">HG66A1_19270</name>
</gene>
<dbReference type="Proteomes" id="UP000320421">
    <property type="component" value="Chromosome"/>
</dbReference>
<keyword evidence="2" id="KW-1185">Reference proteome</keyword>